<sequence length="316" mass="36987">MKYNFSCSTSWNGHKAQEKNITGYDILHEIKDLGFDQVELNYNVTEQTLREMYPLLETGEMKVSSLHNVFPKASEEYGPSSILLGFEDQYKRKQAIDYTIRTIEYAKALGAKGVVIHSSKIIVCPEDDEYYNKELRRVFLKYGMDSKEYKDTCNVAMAIRQKKSKRQTELIIESLEEICDYMFKKNIHVKLGLENRAMYHEMPDEEEYRMIFDRLTDEPVYVWYDIGHGEMLNQLGVFDGFKVLRKYRNKLLGVHIHDVDDRFLDHLAPYSVSNKLDNYLDIIDLAPIKVLELSKNNTSDMIKTGVEQLKNKLDEL</sequence>
<dbReference type="PANTHER" id="PTHR12110">
    <property type="entry name" value="HYDROXYPYRUVATE ISOMERASE"/>
    <property type="match status" value="1"/>
</dbReference>
<dbReference type="Proteomes" id="UP000677305">
    <property type="component" value="Chromosome"/>
</dbReference>
<proteinExistence type="predicted"/>
<dbReference type="SUPFAM" id="SSF51658">
    <property type="entry name" value="Xylose isomerase-like"/>
    <property type="match status" value="1"/>
</dbReference>
<protein>
    <submittedName>
        <fullName evidence="2">Sugar phosphate isomerase/epimerase</fullName>
    </submittedName>
</protein>
<dbReference type="GO" id="GO:0016853">
    <property type="term" value="F:isomerase activity"/>
    <property type="evidence" value="ECO:0007669"/>
    <property type="project" value="UniProtKB-KW"/>
</dbReference>
<reference evidence="2 3" key="1">
    <citation type="submission" date="2020-07" db="EMBL/GenBank/DDBJ databases">
        <title>Vallitalea guaymasensis genome.</title>
        <authorList>
            <person name="Postec A."/>
        </authorList>
    </citation>
    <scope>NUCLEOTIDE SEQUENCE [LARGE SCALE GENOMIC DNA]</scope>
    <source>
        <strain evidence="2 3">Ra1766G1</strain>
    </source>
</reference>
<evidence type="ECO:0000259" key="1">
    <source>
        <dbReference type="Pfam" id="PF01261"/>
    </source>
</evidence>
<keyword evidence="2" id="KW-0413">Isomerase</keyword>
<feature type="domain" description="Xylose isomerase-like TIM barrel" evidence="1">
    <location>
        <begin position="28"/>
        <end position="264"/>
    </location>
</feature>
<keyword evidence="3" id="KW-1185">Reference proteome</keyword>
<dbReference type="InterPro" id="IPR013022">
    <property type="entry name" value="Xyl_isomerase-like_TIM-brl"/>
</dbReference>
<dbReference type="InterPro" id="IPR036237">
    <property type="entry name" value="Xyl_isomerase-like_sf"/>
</dbReference>
<evidence type="ECO:0000313" key="3">
    <source>
        <dbReference type="Proteomes" id="UP000677305"/>
    </source>
</evidence>
<dbReference type="Gene3D" id="3.20.20.150">
    <property type="entry name" value="Divalent-metal-dependent TIM barrel enzymes"/>
    <property type="match status" value="1"/>
</dbReference>
<dbReference type="InterPro" id="IPR050312">
    <property type="entry name" value="IolE/XylAMocC-like"/>
</dbReference>
<gene>
    <name evidence="2" type="ORF">HYG85_10170</name>
</gene>
<dbReference type="RefSeq" id="WP_212693384.1">
    <property type="nucleotide sequence ID" value="NZ_CP058561.1"/>
</dbReference>
<organism evidence="2 3">
    <name type="scientific">Vallitalea guaymasensis</name>
    <dbReference type="NCBI Taxonomy" id="1185412"/>
    <lineage>
        <taxon>Bacteria</taxon>
        <taxon>Bacillati</taxon>
        <taxon>Bacillota</taxon>
        <taxon>Clostridia</taxon>
        <taxon>Lachnospirales</taxon>
        <taxon>Vallitaleaceae</taxon>
        <taxon>Vallitalea</taxon>
    </lineage>
</organism>
<dbReference type="PANTHER" id="PTHR12110:SF21">
    <property type="entry name" value="XYLOSE ISOMERASE-LIKE TIM BARREL DOMAIN-CONTAINING PROTEIN"/>
    <property type="match status" value="1"/>
</dbReference>
<dbReference type="Pfam" id="PF01261">
    <property type="entry name" value="AP_endonuc_2"/>
    <property type="match status" value="1"/>
</dbReference>
<dbReference type="KEGG" id="vgu:HYG85_10170"/>
<name>A0A8J8MAD2_9FIRM</name>
<dbReference type="EMBL" id="CP058561">
    <property type="protein sequence ID" value="QUH29271.1"/>
    <property type="molecule type" value="Genomic_DNA"/>
</dbReference>
<accession>A0A8J8MAD2</accession>
<evidence type="ECO:0000313" key="2">
    <source>
        <dbReference type="EMBL" id="QUH29271.1"/>
    </source>
</evidence>
<dbReference type="AlphaFoldDB" id="A0A8J8MAD2"/>